<reference evidence="1 2" key="1">
    <citation type="journal article" date="2022" name="New Phytol.">
        <title>Ecological generalism drives hyperdiversity of secondary metabolite gene clusters in xylarialean endophytes.</title>
        <authorList>
            <person name="Franco M.E.E."/>
            <person name="Wisecaver J.H."/>
            <person name="Arnold A.E."/>
            <person name="Ju Y.M."/>
            <person name="Slot J.C."/>
            <person name="Ahrendt S."/>
            <person name="Moore L.P."/>
            <person name="Eastman K.E."/>
            <person name="Scott K."/>
            <person name="Konkel Z."/>
            <person name="Mondo S.J."/>
            <person name="Kuo A."/>
            <person name="Hayes R.D."/>
            <person name="Haridas S."/>
            <person name="Andreopoulos B."/>
            <person name="Riley R."/>
            <person name="LaButti K."/>
            <person name="Pangilinan J."/>
            <person name="Lipzen A."/>
            <person name="Amirebrahimi M."/>
            <person name="Yan J."/>
            <person name="Adam C."/>
            <person name="Keymanesh K."/>
            <person name="Ng V."/>
            <person name="Louie K."/>
            <person name="Northen T."/>
            <person name="Drula E."/>
            <person name="Henrissat B."/>
            <person name="Hsieh H.M."/>
            <person name="Youens-Clark K."/>
            <person name="Lutzoni F."/>
            <person name="Miadlikowska J."/>
            <person name="Eastwood D.C."/>
            <person name="Hamelin R.C."/>
            <person name="Grigoriev I.V."/>
            <person name="U'Ren J.M."/>
        </authorList>
    </citation>
    <scope>NUCLEOTIDE SEQUENCE [LARGE SCALE GENOMIC DNA]</scope>
    <source>
        <strain evidence="1 2">CBS 119005</strain>
    </source>
</reference>
<keyword evidence="2" id="KW-1185">Reference proteome</keyword>
<accession>A0ACB9YTZ4</accession>
<organism evidence="1 2">
    <name type="scientific">Hypoxylon rubiginosum</name>
    <dbReference type="NCBI Taxonomy" id="110542"/>
    <lineage>
        <taxon>Eukaryota</taxon>
        <taxon>Fungi</taxon>
        <taxon>Dikarya</taxon>
        <taxon>Ascomycota</taxon>
        <taxon>Pezizomycotina</taxon>
        <taxon>Sordariomycetes</taxon>
        <taxon>Xylariomycetidae</taxon>
        <taxon>Xylariales</taxon>
        <taxon>Hypoxylaceae</taxon>
        <taxon>Hypoxylon</taxon>
    </lineage>
</organism>
<dbReference type="EMBL" id="MU393521">
    <property type="protein sequence ID" value="KAI4862668.1"/>
    <property type="molecule type" value="Genomic_DNA"/>
</dbReference>
<sequence>MASGQFVDPQTLLRVAPLITSTASLVIAGDSHLFLSSFISLAPQRPQQVAELAPRYFEAFFWRGLPAIFASYGPSVALGATNAWHYYSRTSPGPSPASWAWYAGGTALALAHYAFVPKIMWKVKDAIDAKDVKEIDGVQAIRGWLDVHHVRMALVDIPAWTCFLIATLKSLKSI</sequence>
<gene>
    <name evidence="1" type="ORF">F4820DRAFT_429904</name>
</gene>
<comment type="caution">
    <text evidence="1">The sequence shown here is derived from an EMBL/GenBank/DDBJ whole genome shotgun (WGS) entry which is preliminary data.</text>
</comment>
<dbReference type="Proteomes" id="UP001497700">
    <property type="component" value="Unassembled WGS sequence"/>
</dbReference>
<protein>
    <submittedName>
        <fullName evidence="1">Uncharacterized protein</fullName>
    </submittedName>
</protein>
<name>A0ACB9YTZ4_9PEZI</name>
<proteinExistence type="predicted"/>
<evidence type="ECO:0000313" key="2">
    <source>
        <dbReference type="Proteomes" id="UP001497700"/>
    </source>
</evidence>
<evidence type="ECO:0000313" key="1">
    <source>
        <dbReference type="EMBL" id="KAI4862668.1"/>
    </source>
</evidence>